<dbReference type="Gene3D" id="3.30.460.10">
    <property type="entry name" value="Beta Polymerase, domain 2"/>
    <property type="match status" value="1"/>
</dbReference>
<evidence type="ECO:0000313" key="2">
    <source>
        <dbReference type="Proteomes" id="UP000618579"/>
    </source>
</evidence>
<keyword evidence="2" id="KW-1185">Reference proteome</keyword>
<gene>
    <name evidence="1" type="ORF">GC097_13675</name>
</gene>
<dbReference type="PANTHER" id="PTHR34822:SF1">
    <property type="entry name" value="GRPB FAMILY PROTEIN"/>
    <property type="match status" value="1"/>
</dbReference>
<dbReference type="PANTHER" id="PTHR34822">
    <property type="entry name" value="GRPB DOMAIN PROTEIN (AFU_ORTHOLOGUE AFUA_1G01530)"/>
    <property type="match status" value="1"/>
</dbReference>
<reference evidence="1 2" key="1">
    <citation type="submission" date="2019-10" db="EMBL/GenBank/DDBJ databases">
        <title>Description of Paenibacillus pedi sp. nov.</title>
        <authorList>
            <person name="Carlier A."/>
            <person name="Qi S."/>
        </authorList>
    </citation>
    <scope>NUCLEOTIDE SEQUENCE [LARGE SCALE GENOMIC DNA]</scope>
    <source>
        <strain evidence="1 2">LMG 31457</strain>
    </source>
</reference>
<dbReference type="Proteomes" id="UP000618579">
    <property type="component" value="Unassembled WGS sequence"/>
</dbReference>
<proteinExistence type="predicted"/>
<evidence type="ECO:0000313" key="1">
    <source>
        <dbReference type="EMBL" id="NOV01062.1"/>
    </source>
</evidence>
<sequence>MSTKVIVTEYNPNWVRIFEELRSFVLPVLSDLIVTIEHVGSTSVPGLAAKPIVDMDVVVPTRRDVQLAIQRLATLGYVHEGDLGTPGREAFIPPDGVIWHHLYVCTLNNAEYKRHIAFRDYLRKHPNAAVEYGRLKIELAQRFHHDRSAYSKGKSEFVEGILAISGSYE</sequence>
<protein>
    <submittedName>
        <fullName evidence="1">GrpB family protein</fullName>
    </submittedName>
</protein>
<organism evidence="1 2">
    <name type="scientific">Paenibacillus planticolens</name>
    <dbReference type="NCBI Taxonomy" id="2654976"/>
    <lineage>
        <taxon>Bacteria</taxon>
        <taxon>Bacillati</taxon>
        <taxon>Bacillota</taxon>
        <taxon>Bacilli</taxon>
        <taxon>Bacillales</taxon>
        <taxon>Paenibacillaceae</taxon>
        <taxon>Paenibacillus</taxon>
    </lineage>
</organism>
<dbReference type="EMBL" id="WHNZ01000026">
    <property type="protein sequence ID" value="NOV01062.1"/>
    <property type="molecule type" value="Genomic_DNA"/>
</dbReference>
<dbReference type="RefSeq" id="WP_171683885.1">
    <property type="nucleotide sequence ID" value="NZ_WHNZ01000026.1"/>
</dbReference>
<accession>A0ABX1ZLW9</accession>
<dbReference type="SUPFAM" id="SSF81301">
    <property type="entry name" value="Nucleotidyltransferase"/>
    <property type="match status" value="1"/>
</dbReference>
<dbReference type="InterPro" id="IPR043519">
    <property type="entry name" value="NT_sf"/>
</dbReference>
<dbReference type="InterPro" id="IPR007344">
    <property type="entry name" value="GrpB/CoaE"/>
</dbReference>
<comment type="caution">
    <text evidence="1">The sequence shown here is derived from an EMBL/GenBank/DDBJ whole genome shotgun (WGS) entry which is preliminary data.</text>
</comment>
<name>A0ABX1ZLW9_9BACL</name>
<dbReference type="Pfam" id="PF04229">
    <property type="entry name" value="GrpB"/>
    <property type="match status" value="1"/>
</dbReference>